<proteinExistence type="inferred from homology"/>
<dbReference type="GO" id="GO:0035556">
    <property type="term" value="P:intracellular signal transduction"/>
    <property type="evidence" value="ECO:0007669"/>
    <property type="project" value="TreeGrafter"/>
</dbReference>
<accession>A0A8H7UHY6</accession>
<dbReference type="PANTHER" id="PTHR10182:SF3">
    <property type="entry name" value="PROTEIN MO25"/>
    <property type="match status" value="1"/>
</dbReference>
<dbReference type="GO" id="GO:0043539">
    <property type="term" value="F:protein serine/threonine kinase activator activity"/>
    <property type="evidence" value="ECO:0007669"/>
    <property type="project" value="TreeGrafter"/>
</dbReference>
<dbReference type="AlphaFoldDB" id="A0A8H7UHY6"/>
<dbReference type="EMBL" id="JAEPRA010000004">
    <property type="protein sequence ID" value="KAG2186546.1"/>
    <property type="molecule type" value="Genomic_DNA"/>
</dbReference>
<dbReference type="Proteomes" id="UP000612746">
    <property type="component" value="Unassembled WGS sequence"/>
</dbReference>
<dbReference type="Pfam" id="PF08569">
    <property type="entry name" value="Mo25"/>
    <property type="match status" value="1"/>
</dbReference>
<sequence>MNFNLFKPKQKTPPELVRNLKDAVHRLDTSDKRKANEDISKTLLAMKTILYGDGDNDPIPEQVAQLSQEVHNNDLLQLLVFNMQKFEFEARKDVSQIFNNLLRRQSGSRWPTVEYLCTREEVLFTLLRGYEHPDIALNCGLILRECLRHEALAKIYLYSPDFYLFFEYVEMSTFDIASDAFASFKELLTRHKQLVAQFLETNYDKFFDHYTKLLMSSNYLLGEILLDRSNFNVMTKYISSAENLKLMMNLLRDKSRNIQFEAFHVFKETNPNKNKPILDILTKNQERLIVFLSNFHNDRHDDEQFNDEKAFLLKQIQDLKPAHD</sequence>
<comment type="caution">
    <text evidence="2">The sequence shown here is derived from an EMBL/GenBank/DDBJ whole genome shotgun (WGS) entry which is preliminary data.</text>
</comment>
<reference evidence="2" key="1">
    <citation type="submission" date="2020-12" db="EMBL/GenBank/DDBJ databases">
        <title>Metabolic potential, ecology and presence of endohyphal bacteria is reflected in genomic diversity of Mucoromycotina.</title>
        <authorList>
            <person name="Muszewska A."/>
            <person name="Okrasinska A."/>
            <person name="Steczkiewicz K."/>
            <person name="Drgas O."/>
            <person name="Orlowska M."/>
            <person name="Perlinska-Lenart U."/>
            <person name="Aleksandrzak-Piekarczyk T."/>
            <person name="Szatraj K."/>
            <person name="Zielenkiewicz U."/>
            <person name="Pilsyk S."/>
            <person name="Malc E."/>
            <person name="Mieczkowski P."/>
            <person name="Kruszewska J.S."/>
            <person name="Biernat P."/>
            <person name="Pawlowska J."/>
        </authorList>
    </citation>
    <scope>NUCLEOTIDE SEQUENCE</scope>
    <source>
        <strain evidence="2">WA0000051536</strain>
    </source>
</reference>
<dbReference type="OrthoDB" id="609103at2759"/>
<name>A0A8H7UHY6_9FUNG</name>
<dbReference type="InterPro" id="IPR013878">
    <property type="entry name" value="Mo25"/>
</dbReference>
<comment type="similarity">
    <text evidence="1">Belongs to the Mo25 family.</text>
</comment>
<evidence type="ECO:0000313" key="2">
    <source>
        <dbReference type="EMBL" id="KAG2186546.1"/>
    </source>
</evidence>
<dbReference type="InterPro" id="IPR016024">
    <property type="entry name" value="ARM-type_fold"/>
</dbReference>
<protein>
    <submittedName>
        <fullName evidence="2">Uncharacterized protein</fullName>
    </submittedName>
</protein>
<gene>
    <name evidence="2" type="ORF">INT44_002770</name>
</gene>
<dbReference type="Gene3D" id="1.25.10.10">
    <property type="entry name" value="Leucine-rich Repeat Variant"/>
    <property type="match status" value="1"/>
</dbReference>
<dbReference type="InterPro" id="IPR011989">
    <property type="entry name" value="ARM-like"/>
</dbReference>
<evidence type="ECO:0000256" key="1">
    <source>
        <dbReference type="ARBA" id="ARBA00011012"/>
    </source>
</evidence>
<keyword evidence="3" id="KW-1185">Reference proteome</keyword>
<dbReference type="SUPFAM" id="SSF48371">
    <property type="entry name" value="ARM repeat"/>
    <property type="match status" value="1"/>
</dbReference>
<evidence type="ECO:0000313" key="3">
    <source>
        <dbReference type="Proteomes" id="UP000612746"/>
    </source>
</evidence>
<organism evidence="2 3">
    <name type="scientific">Umbelopsis vinacea</name>
    <dbReference type="NCBI Taxonomy" id="44442"/>
    <lineage>
        <taxon>Eukaryota</taxon>
        <taxon>Fungi</taxon>
        <taxon>Fungi incertae sedis</taxon>
        <taxon>Mucoromycota</taxon>
        <taxon>Mucoromycotina</taxon>
        <taxon>Umbelopsidomycetes</taxon>
        <taxon>Umbelopsidales</taxon>
        <taxon>Umbelopsidaceae</taxon>
        <taxon>Umbelopsis</taxon>
    </lineage>
</organism>
<dbReference type="PANTHER" id="PTHR10182">
    <property type="entry name" value="CALCIUM-BINDING PROTEIN 39-RELATED"/>
    <property type="match status" value="1"/>
</dbReference>